<dbReference type="Pfam" id="PF01565">
    <property type="entry name" value="FAD_binding_4"/>
    <property type="match status" value="1"/>
</dbReference>
<proteinExistence type="inferred from homology"/>
<reference evidence="8" key="1">
    <citation type="journal article" date="2023" name="Mol. Phylogenet. Evol.">
        <title>Genome-scale phylogeny and comparative genomics of the fungal order Sordariales.</title>
        <authorList>
            <person name="Hensen N."/>
            <person name="Bonometti L."/>
            <person name="Westerberg I."/>
            <person name="Brannstrom I.O."/>
            <person name="Guillou S."/>
            <person name="Cros-Aarteil S."/>
            <person name="Calhoun S."/>
            <person name="Haridas S."/>
            <person name="Kuo A."/>
            <person name="Mondo S."/>
            <person name="Pangilinan J."/>
            <person name="Riley R."/>
            <person name="LaButti K."/>
            <person name="Andreopoulos B."/>
            <person name="Lipzen A."/>
            <person name="Chen C."/>
            <person name="Yan M."/>
            <person name="Daum C."/>
            <person name="Ng V."/>
            <person name="Clum A."/>
            <person name="Steindorff A."/>
            <person name="Ohm R.A."/>
            <person name="Martin F."/>
            <person name="Silar P."/>
            <person name="Natvig D.O."/>
            <person name="Lalanne C."/>
            <person name="Gautier V."/>
            <person name="Ament-Velasquez S.L."/>
            <person name="Kruys A."/>
            <person name="Hutchinson M.I."/>
            <person name="Powell A.J."/>
            <person name="Barry K."/>
            <person name="Miller A.N."/>
            <person name="Grigoriev I.V."/>
            <person name="Debuchy R."/>
            <person name="Gladieux P."/>
            <person name="Hiltunen Thoren M."/>
            <person name="Johannesson H."/>
        </authorList>
    </citation>
    <scope>NUCLEOTIDE SEQUENCE [LARGE SCALE GENOMIC DNA]</scope>
    <source>
        <strain evidence="8">CBS 284.82</strain>
    </source>
</reference>
<feature type="domain" description="FAD-binding PCMH-type" evidence="6">
    <location>
        <begin position="62"/>
        <end position="234"/>
    </location>
</feature>
<dbReference type="AlphaFoldDB" id="A0AAN6P6P8"/>
<evidence type="ECO:0000313" key="7">
    <source>
        <dbReference type="EMBL" id="KAK4031403.1"/>
    </source>
</evidence>
<dbReference type="InterPro" id="IPR050416">
    <property type="entry name" value="FAD-linked_Oxidoreductase"/>
</dbReference>
<comment type="caution">
    <text evidence="7">The sequence shown here is derived from an EMBL/GenBank/DDBJ whole genome shotgun (WGS) entry which is preliminary data.</text>
</comment>
<gene>
    <name evidence="7" type="ORF">C8A01DRAFT_21365</name>
</gene>
<dbReference type="InterPro" id="IPR006094">
    <property type="entry name" value="Oxid_FAD_bind_N"/>
</dbReference>
<sequence>MLPLTSICLTAILAARVTATASLSTMAACHEISAAVPARVWSNHLSKNYYSEVNSYWSTALRDAKPACLVLPQSAKEVAAAVKILNKYPDVQFAVKSGGHTPNERHSSIKDGVLISTRDLSGVTYDGKTQIASVKPGGEWNDVIGPLGEQGVAIAGGRLGLVGVGGYLLQGGISFLSAQYGLAADSIVGWEMVTADGTIRTIDASKEPELAVALRGSGSQFGIATEFKIKAYPIGQVWGGMRIYGGGKADDIYAALHNFVPGNADDEKAAIILSDVTAIGGAKIFLIFYFYAEPEPPTTGPLAQFLNIDSIIDITSTQSYAKLLKSNGEGAALLQSRVSFRTFTLPYVKDAPHMYGEISDKFTSLLADILKNPLRLTSQCSIDFQPFPSVIGRHSQERGGNAMGISGSDADRILLEIQCSWSSHNDDEIFRDASKKLTEWLEVKVPEWTKGREYYLPYLMNDAAGDQNVTGTYRGYSKFKALQAEMDPEGFFKKRGGGFVY</sequence>
<name>A0AAN6P6P8_9PEZI</name>
<evidence type="ECO:0000256" key="2">
    <source>
        <dbReference type="ARBA" id="ARBA00022630"/>
    </source>
</evidence>
<keyword evidence="5" id="KW-0732">Signal</keyword>
<protein>
    <recommendedName>
        <fullName evidence="6">FAD-binding PCMH-type domain-containing protein</fullName>
    </recommendedName>
</protein>
<dbReference type="Gene3D" id="3.30.465.10">
    <property type="match status" value="1"/>
</dbReference>
<keyword evidence="3" id="KW-0274">FAD</keyword>
<dbReference type="InterPro" id="IPR016167">
    <property type="entry name" value="FAD-bd_PCMH_sub1"/>
</dbReference>
<evidence type="ECO:0000256" key="4">
    <source>
        <dbReference type="ARBA" id="ARBA00023002"/>
    </source>
</evidence>
<keyword evidence="2" id="KW-0285">Flavoprotein</keyword>
<dbReference type="SUPFAM" id="SSF56176">
    <property type="entry name" value="FAD-binding/transporter-associated domain-like"/>
    <property type="match status" value="1"/>
</dbReference>
<evidence type="ECO:0000256" key="5">
    <source>
        <dbReference type="SAM" id="SignalP"/>
    </source>
</evidence>
<keyword evidence="4" id="KW-0560">Oxidoreductase</keyword>
<dbReference type="PANTHER" id="PTHR42973:SF13">
    <property type="entry name" value="FAD-BINDING PCMH-TYPE DOMAIN-CONTAINING PROTEIN"/>
    <property type="match status" value="1"/>
</dbReference>
<dbReference type="Proteomes" id="UP001303115">
    <property type="component" value="Unassembled WGS sequence"/>
</dbReference>
<dbReference type="PANTHER" id="PTHR42973">
    <property type="entry name" value="BINDING OXIDOREDUCTASE, PUTATIVE (AFU_ORTHOLOGUE AFUA_1G17690)-RELATED"/>
    <property type="match status" value="1"/>
</dbReference>
<evidence type="ECO:0000313" key="8">
    <source>
        <dbReference type="Proteomes" id="UP001303115"/>
    </source>
</evidence>
<evidence type="ECO:0000259" key="6">
    <source>
        <dbReference type="PROSITE" id="PS51387"/>
    </source>
</evidence>
<evidence type="ECO:0000256" key="3">
    <source>
        <dbReference type="ARBA" id="ARBA00022827"/>
    </source>
</evidence>
<dbReference type="PROSITE" id="PS51387">
    <property type="entry name" value="FAD_PCMH"/>
    <property type="match status" value="1"/>
</dbReference>
<comment type="similarity">
    <text evidence="1">Belongs to the oxygen-dependent FAD-linked oxidoreductase family.</text>
</comment>
<accession>A0AAN6P6P8</accession>
<dbReference type="Gene3D" id="3.40.462.20">
    <property type="match status" value="1"/>
</dbReference>
<dbReference type="Gene3D" id="3.30.43.10">
    <property type="entry name" value="Uridine Diphospho-n-acetylenolpyruvylglucosamine Reductase, domain 2"/>
    <property type="match status" value="1"/>
</dbReference>
<dbReference type="GO" id="GO:0016491">
    <property type="term" value="F:oxidoreductase activity"/>
    <property type="evidence" value="ECO:0007669"/>
    <property type="project" value="UniProtKB-KW"/>
</dbReference>
<organism evidence="7 8">
    <name type="scientific">Parachaetomium inaequale</name>
    <dbReference type="NCBI Taxonomy" id="2588326"/>
    <lineage>
        <taxon>Eukaryota</taxon>
        <taxon>Fungi</taxon>
        <taxon>Dikarya</taxon>
        <taxon>Ascomycota</taxon>
        <taxon>Pezizomycotina</taxon>
        <taxon>Sordariomycetes</taxon>
        <taxon>Sordariomycetidae</taxon>
        <taxon>Sordariales</taxon>
        <taxon>Chaetomiaceae</taxon>
        <taxon>Parachaetomium</taxon>
    </lineage>
</organism>
<keyword evidence="8" id="KW-1185">Reference proteome</keyword>
<dbReference type="GO" id="GO:0071949">
    <property type="term" value="F:FAD binding"/>
    <property type="evidence" value="ECO:0007669"/>
    <property type="project" value="InterPro"/>
</dbReference>
<feature type="chain" id="PRO_5043015690" description="FAD-binding PCMH-type domain-containing protein" evidence="5">
    <location>
        <begin position="20"/>
        <end position="501"/>
    </location>
</feature>
<dbReference type="InterPro" id="IPR016169">
    <property type="entry name" value="FAD-bd_PCMH_sub2"/>
</dbReference>
<dbReference type="EMBL" id="MU854824">
    <property type="protein sequence ID" value="KAK4031403.1"/>
    <property type="molecule type" value="Genomic_DNA"/>
</dbReference>
<dbReference type="InterPro" id="IPR016166">
    <property type="entry name" value="FAD-bd_PCMH"/>
</dbReference>
<evidence type="ECO:0000256" key="1">
    <source>
        <dbReference type="ARBA" id="ARBA00005466"/>
    </source>
</evidence>
<dbReference type="InterPro" id="IPR036318">
    <property type="entry name" value="FAD-bd_PCMH-like_sf"/>
</dbReference>
<feature type="signal peptide" evidence="5">
    <location>
        <begin position="1"/>
        <end position="19"/>
    </location>
</feature>